<accession>A0A2G3PSW3</accession>
<organism evidence="3 4">
    <name type="scientific">Williamsia marianensis</name>
    <dbReference type="NCBI Taxonomy" id="85044"/>
    <lineage>
        <taxon>Bacteria</taxon>
        <taxon>Bacillati</taxon>
        <taxon>Actinomycetota</taxon>
        <taxon>Actinomycetes</taxon>
        <taxon>Mycobacteriales</taxon>
        <taxon>Nocardiaceae</taxon>
        <taxon>Williamsia</taxon>
    </lineage>
</organism>
<dbReference type="SUPFAM" id="SSF52402">
    <property type="entry name" value="Adenine nucleotide alpha hydrolases-like"/>
    <property type="match status" value="2"/>
</dbReference>
<evidence type="ECO:0000259" key="2">
    <source>
        <dbReference type="Pfam" id="PF00582"/>
    </source>
</evidence>
<feature type="domain" description="UspA" evidence="2">
    <location>
        <begin position="149"/>
        <end position="283"/>
    </location>
</feature>
<comment type="similarity">
    <text evidence="1">Belongs to the universal stress protein A family.</text>
</comment>
<proteinExistence type="inferred from homology"/>
<evidence type="ECO:0000256" key="1">
    <source>
        <dbReference type="ARBA" id="ARBA00008791"/>
    </source>
</evidence>
<feature type="domain" description="UspA" evidence="2">
    <location>
        <begin position="5"/>
        <end position="134"/>
    </location>
</feature>
<dbReference type="Pfam" id="PF00582">
    <property type="entry name" value="Usp"/>
    <property type="match status" value="2"/>
</dbReference>
<dbReference type="PANTHER" id="PTHR46268">
    <property type="entry name" value="STRESS RESPONSE PROTEIN NHAX"/>
    <property type="match status" value="1"/>
</dbReference>
<evidence type="ECO:0000313" key="3">
    <source>
        <dbReference type="EMBL" id="PHV68813.1"/>
    </source>
</evidence>
<dbReference type="AlphaFoldDB" id="A0A2G3PSW3"/>
<protein>
    <submittedName>
        <fullName evidence="3">Universal stress protein</fullName>
    </submittedName>
</protein>
<reference evidence="3 4" key="1">
    <citation type="submission" date="2017-10" db="EMBL/GenBank/DDBJ databases">
        <title>The draft genome sequence of Williamsia sp. BULT 1.1 isolated from the semi-arid grassland soils from South Africa.</title>
        <authorList>
            <person name="Kabwe M.H."/>
            <person name="Govender N."/>
            <person name="Mutseka Lunga P."/>
            <person name="Vikram S."/>
            <person name="Makhalanyane T.P."/>
        </authorList>
    </citation>
    <scope>NUCLEOTIDE SEQUENCE [LARGE SCALE GENOMIC DNA]</scope>
    <source>
        <strain evidence="3 4">BULT 1.1</strain>
    </source>
</reference>
<dbReference type="Gene3D" id="3.40.50.12370">
    <property type="match status" value="1"/>
</dbReference>
<evidence type="ECO:0000313" key="4">
    <source>
        <dbReference type="Proteomes" id="UP000225108"/>
    </source>
</evidence>
<dbReference type="RefSeq" id="WP_099381902.1">
    <property type="nucleotide sequence ID" value="NZ_PEBD01000004.1"/>
</dbReference>
<name>A0A2G3PSW3_WILMA</name>
<dbReference type="CDD" id="cd00293">
    <property type="entry name" value="USP-like"/>
    <property type="match status" value="2"/>
</dbReference>
<gene>
    <name evidence="3" type="ORF">CSW57_06575</name>
</gene>
<dbReference type="Proteomes" id="UP000225108">
    <property type="component" value="Unassembled WGS sequence"/>
</dbReference>
<comment type="caution">
    <text evidence="3">The sequence shown here is derived from an EMBL/GenBank/DDBJ whole genome shotgun (WGS) entry which is preliminary data.</text>
</comment>
<dbReference type="PANTHER" id="PTHR46268:SF6">
    <property type="entry name" value="UNIVERSAL STRESS PROTEIN UP12"/>
    <property type="match status" value="1"/>
</dbReference>
<dbReference type="InterPro" id="IPR006016">
    <property type="entry name" value="UspA"/>
</dbReference>
<dbReference type="EMBL" id="PEBD01000004">
    <property type="protein sequence ID" value="PHV68813.1"/>
    <property type="molecule type" value="Genomic_DNA"/>
</dbReference>
<sequence length="288" mass="30156">MRLTVGYLYTDTGDDGVNLAIAIARATGAAIDLVCVVRATEPDGSPGRTSYQEALVRKAQQWLDEVVEDIPDGIDVKTHTPVAESFPQCLIEFALETKAAMIVVGGTSDGILGKHTLGTISSALTHASPVPIALAPRGYSRVDIPTIDTLTVAVPTTESKDNPLPFALGLAREGGLNLRLLSLVSHDGYAGTDDGSSEVRARHVAAAQANLRLAEESCGGAVGIESLVADGDTVEEALDELRWGPGDVVVIGSGRLAPPRRAFLGSMSARILRNTDAPIIVVPKDFTP</sequence>